<proteinExistence type="predicted"/>
<accession>W6N4Z0</accession>
<name>W6N4Z0_CLOTY</name>
<dbReference type="GeneID" id="29420956"/>
<organism evidence="1 2">
    <name type="scientific">Clostridium tyrobutyricum DIVETGP</name>
    <dbReference type="NCBI Taxonomy" id="1408889"/>
    <lineage>
        <taxon>Bacteria</taxon>
        <taxon>Bacillati</taxon>
        <taxon>Bacillota</taxon>
        <taxon>Clostridia</taxon>
        <taxon>Eubacteriales</taxon>
        <taxon>Clostridiaceae</taxon>
        <taxon>Clostridium</taxon>
    </lineage>
</organism>
<dbReference type="AlphaFoldDB" id="W6N4Z0"/>
<keyword evidence="2" id="KW-1185">Reference proteome</keyword>
<protein>
    <submittedName>
        <fullName evidence="1">Uncharacterized protein</fullName>
    </submittedName>
</protein>
<evidence type="ECO:0000313" key="2">
    <source>
        <dbReference type="Proteomes" id="UP000019482"/>
    </source>
</evidence>
<gene>
    <name evidence="1" type="ORF">CTDIVETGP_1341</name>
</gene>
<evidence type="ECO:0000313" key="1">
    <source>
        <dbReference type="EMBL" id="CDL91271.1"/>
    </source>
</evidence>
<dbReference type="EMBL" id="CBXI010000023">
    <property type="protein sequence ID" value="CDL91271.1"/>
    <property type="molecule type" value="Genomic_DNA"/>
</dbReference>
<dbReference type="RefSeq" id="WP_017894670.1">
    <property type="nucleotide sequence ID" value="NZ_CBXI010000023.1"/>
</dbReference>
<dbReference type="Pfam" id="PF18937">
    <property type="entry name" value="DUF5685"/>
    <property type="match status" value="1"/>
</dbReference>
<dbReference type="Proteomes" id="UP000019482">
    <property type="component" value="Unassembled WGS sequence"/>
</dbReference>
<dbReference type="InterPro" id="IPR043740">
    <property type="entry name" value="DUF5685"/>
</dbReference>
<reference evidence="1 2" key="1">
    <citation type="journal article" date="2015" name="Genome Announc.">
        <title>Draft Genome Sequence of Clostridium tyrobutyricum Strain DIVETGP, Isolated from Cow's Milk for Grana Padano Production.</title>
        <authorList>
            <person name="Soggiu A."/>
            <person name="Piras C."/>
            <person name="Gaiarsa S."/>
            <person name="Sassera D."/>
            <person name="Roncada P."/>
            <person name="Bendixen E."/>
            <person name="Brasca M."/>
            <person name="Bonizzi L."/>
        </authorList>
    </citation>
    <scope>NUCLEOTIDE SEQUENCE [LARGE SCALE GENOMIC DNA]</scope>
    <source>
        <strain evidence="1 2">DIVETGP</strain>
    </source>
</reference>
<sequence length="291" mass="34035">MFGYVTPCISELKVRDYEKFKAYYCGLCRAIKNNIGNLPRIALNYDMTFLAILLDSLSKDKIVYKRQLCLFHPTRKKTILKSTSALEYAAFYNIAFTYYKLLDDVHDDSSIKSNFLAHWLKIYLNKLPDSFKKNLEYIKKGLNDLTQIETSRNNNSFDKICHPFSDITAFTLCNYTDSNSETLYALGYNLGKWIYVIDALDDLKKDMEKGKFNVLNYCFNKNELNYSEFYVEIQNRVDFILGSCASTCMNYFNKLPISKNQELLHNILQYGLLEKMDKVFKRGAYKNEKSI</sequence>
<dbReference type="OrthoDB" id="1722540at2"/>
<comment type="caution">
    <text evidence="1">The sequence shown here is derived from an EMBL/GenBank/DDBJ whole genome shotgun (WGS) entry which is preliminary data.</text>
</comment>